<dbReference type="Proteomes" id="UP000298787">
    <property type="component" value="Unassembled WGS sequence"/>
</dbReference>
<organism evidence="2 3">
    <name type="scientific">Collichthys lucidus</name>
    <name type="common">Big head croaker</name>
    <name type="synonym">Sciaena lucida</name>
    <dbReference type="NCBI Taxonomy" id="240159"/>
    <lineage>
        <taxon>Eukaryota</taxon>
        <taxon>Metazoa</taxon>
        <taxon>Chordata</taxon>
        <taxon>Craniata</taxon>
        <taxon>Vertebrata</taxon>
        <taxon>Euteleostomi</taxon>
        <taxon>Actinopterygii</taxon>
        <taxon>Neopterygii</taxon>
        <taxon>Teleostei</taxon>
        <taxon>Neoteleostei</taxon>
        <taxon>Acanthomorphata</taxon>
        <taxon>Eupercaria</taxon>
        <taxon>Sciaenidae</taxon>
        <taxon>Collichthys</taxon>
    </lineage>
</organism>
<feature type="compositionally biased region" description="Polar residues" evidence="1">
    <location>
        <begin position="87"/>
        <end position="97"/>
    </location>
</feature>
<evidence type="ECO:0000313" key="3">
    <source>
        <dbReference type="Proteomes" id="UP000298787"/>
    </source>
</evidence>
<name>A0A4U5TU94_COLLU</name>
<evidence type="ECO:0000313" key="2">
    <source>
        <dbReference type="EMBL" id="TKS65136.1"/>
    </source>
</evidence>
<keyword evidence="3" id="KW-1185">Reference proteome</keyword>
<sequence length="189" mass="20783">MCVGLDRVRTSRRTQFMFGHIDRPPAGRSRLLRAGPLNTDTRAESRITGESDPQDFPVRTRGGRCWLGIVPPADGPSSRPHPVTAELRTSPSGSVKSTEPVRNPVCGREHGARLNRWFCERSSGARLGSASGSSGAFLSRTRTVQIKEPKHQIHDRNRAEGGTVRFRYSPSFSRDFTGGDGTINRKQGT</sequence>
<feature type="region of interest" description="Disordered" evidence="1">
    <location>
        <begin position="153"/>
        <end position="189"/>
    </location>
</feature>
<proteinExistence type="predicted"/>
<dbReference type="AlphaFoldDB" id="A0A4U5TU94"/>
<feature type="region of interest" description="Disordered" evidence="1">
    <location>
        <begin position="71"/>
        <end position="107"/>
    </location>
</feature>
<accession>A0A4U5TU94</accession>
<protein>
    <submittedName>
        <fullName evidence="2">Uncharacterized protein</fullName>
    </submittedName>
</protein>
<evidence type="ECO:0000256" key="1">
    <source>
        <dbReference type="SAM" id="MobiDB-lite"/>
    </source>
</evidence>
<gene>
    <name evidence="2" type="ORF">D9C73_027669</name>
</gene>
<reference evidence="2 3" key="1">
    <citation type="submission" date="2019-01" db="EMBL/GenBank/DDBJ databases">
        <title>Genome Assembly of Collichthys lucidus.</title>
        <authorList>
            <person name="Cai M."/>
            <person name="Xiao S."/>
        </authorList>
    </citation>
    <scope>NUCLEOTIDE SEQUENCE [LARGE SCALE GENOMIC DNA]</scope>
    <source>
        <strain evidence="2">JT15FE1705JMU</strain>
        <tissue evidence="2">Muscle</tissue>
    </source>
</reference>
<dbReference type="EMBL" id="ML142789">
    <property type="protein sequence ID" value="TKS65136.1"/>
    <property type="molecule type" value="Genomic_DNA"/>
</dbReference>